<feature type="region of interest" description="Disordered" evidence="1">
    <location>
        <begin position="213"/>
        <end position="238"/>
    </location>
</feature>
<organism evidence="3 4">
    <name type="scientific">Paenibacillus alginolyticus</name>
    <dbReference type="NCBI Taxonomy" id="59839"/>
    <lineage>
        <taxon>Bacteria</taxon>
        <taxon>Bacillati</taxon>
        <taxon>Bacillota</taxon>
        <taxon>Bacilli</taxon>
        <taxon>Bacillales</taxon>
        <taxon>Paenibacillaceae</taxon>
        <taxon>Paenibacillus</taxon>
    </lineage>
</organism>
<evidence type="ECO:0000313" key="3">
    <source>
        <dbReference type="EMBL" id="MCY9691440.1"/>
    </source>
</evidence>
<reference evidence="3 4" key="1">
    <citation type="submission" date="2022-05" db="EMBL/GenBank/DDBJ databases">
        <title>Genome Sequencing of Bee-Associated Microbes.</title>
        <authorList>
            <person name="Dunlap C."/>
        </authorList>
    </citation>
    <scope>NUCLEOTIDE SEQUENCE [LARGE SCALE GENOMIC DNA]</scope>
    <source>
        <strain evidence="3 4">NRRL B-14421</strain>
    </source>
</reference>
<dbReference type="RefSeq" id="WP_029196661.1">
    <property type="nucleotide sequence ID" value="NZ_JAMDMW010000032.1"/>
</dbReference>
<comment type="caution">
    <text evidence="3">The sequence shown here is derived from an EMBL/GenBank/DDBJ whole genome shotgun (WGS) entry which is preliminary data.</text>
</comment>
<gene>
    <name evidence="3" type="ORF">M5X19_00660</name>
</gene>
<keyword evidence="2" id="KW-0472">Membrane</keyword>
<protein>
    <submittedName>
        <fullName evidence="3">Uncharacterized protein</fullName>
    </submittedName>
</protein>
<dbReference type="Proteomes" id="UP001527099">
    <property type="component" value="Unassembled WGS sequence"/>
</dbReference>
<feature type="transmembrane region" description="Helical" evidence="2">
    <location>
        <begin position="5"/>
        <end position="26"/>
    </location>
</feature>
<evidence type="ECO:0000256" key="2">
    <source>
        <dbReference type="SAM" id="Phobius"/>
    </source>
</evidence>
<dbReference type="EMBL" id="JAMDMX010000001">
    <property type="protein sequence ID" value="MCY9691440.1"/>
    <property type="molecule type" value="Genomic_DNA"/>
</dbReference>
<proteinExistence type="predicted"/>
<evidence type="ECO:0000313" key="4">
    <source>
        <dbReference type="Proteomes" id="UP001527099"/>
    </source>
</evidence>
<keyword evidence="2" id="KW-1133">Transmembrane helix</keyword>
<keyword evidence="2" id="KW-0812">Transmembrane</keyword>
<sequence>MNKKYIIVSSIASVCVLGAIYIGFFGGNTQVEASANEIASKALDTLKVSGVEHIKTTSKSSKTDHYRDVKGSREVSIEYGADGSLIKKTIVDKAGERVTVVGPEIDGKQEAYTWTLPKDIAEENKELLKASLLDEIKKELDQQSWTFDASVKTKEQAIVFKQVNKDKNENNVVKVYTDSKTSFPKKKETYQVVDRSEELVSTEEYSIESDNDSVFDTSKISPKEIPAPVTTEATKKGN</sequence>
<accession>A0ABT4G5L1</accession>
<name>A0ABT4G5L1_9BACL</name>
<evidence type="ECO:0000256" key="1">
    <source>
        <dbReference type="SAM" id="MobiDB-lite"/>
    </source>
</evidence>
<keyword evidence="4" id="KW-1185">Reference proteome</keyword>